<keyword evidence="3" id="KW-1185">Reference proteome</keyword>
<evidence type="ECO:0000256" key="2">
    <source>
        <dbReference type="SAM" id="Phobius"/>
    </source>
</evidence>
<proteinExistence type="predicted"/>
<evidence type="ECO:0000256" key="1">
    <source>
        <dbReference type="SAM" id="MobiDB-lite"/>
    </source>
</evidence>
<reference evidence="4" key="2">
    <citation type="submission" date="2025-08" db="UniProtKB">
        <authorList>
            <consortium name="RefSeq"/>
        </authorList>
    </citation>
    <scope>IDENTIFICATION</scope>
</reference>
<name>A0ABM0PBE2_PRUMU</name>
<dbReference type="PANTHER" id="PTHR31170:SF25">
    <property type="entry name" value="BNAA09G04570D PROTEIN"/>
    <property type="match status" value="1"/>
</dbReference>
<accession>A0ABM0PBE2</accession>
<protein>
    <submittedName>
        <fullName evidence="4">UPF0481 protein At3g47200-like</fullName>
    </submittedName>
</protein>
<dbReference type="RefSeq" id="XP_008237120.1">
    <property type="nucleotide sequence ID" value="XM_008238898.2"/>
</dbReference>
<keyword evidence="2" id="KW-0472">Membrane</keyword>
<dbReference type="Proteomes" id="UP000694861">
    <property type="component" value="Linkage group LG6"/>
</dbReference>
<feature type="region of interest" description="Disordered" evidence="1">
    <location>
        <begin position="225"/>
        <end position="261"/>
    </location>
</feature>
<dbReference type="GeneID" id="103335864"/>
<reference evidence="3" key="1">
    <citation type="journal article" date="2012" name="Nat. Commun.">
        <title>The genome of Prunus mume.</title>
        <authorList>
            <person name="Zhang Q."/>
            <person name="Chen W."/>
            <person name="Sun L."/>
            <person name="Zhao F."/>
            <person name="Huang B."/>
            <person name="Yang W."/>
            <person name="Tao Y."/>
            <person name="Wang J."/>
            <person name="Yuan Z."/>
            <person name="Fan G."/>
            <person name="Xing Z."/>
            <person name="Han C."/>
            <person name="Pan H."/>
            <person name="Zhong X."/>
            <person name="Shi W."/>
            <person name="Liang X."/>
            <person name="Du D."/>
            <person name="Sun F."/>
            <person name="Xu Z."/>
            <person name="Hao R."/>
            <person name="Lv T."/>
            <person name="Lv Y."/>
            <person name="Zheng Z."/>
            <person name="Sun M."/>
            <person name="Luo L."/>
            <person name="Cai M."/>
            <person name="Gao Y."/>
            <person name="Wang J."/>
            <person name="Yin Y."/>
            <person name="Xu X."/>
            <person name="Cheng T."/>
            <person name="Wang J."/>
        </authorList>
    </citation>
    <scope>NUCLEOTIDE SEQUENCE [LARGE SCALE GENOMIC DNA]</scope>
</reference>
<keyword evidence="2" id="KW-0812">Transmembrane</keyword>
<organism evidence="3 4">
    <name type="scientific">Prunus mume</name>
    <name type="common">Japanese apricot</name>
    <name type="synonym">Armeniaca mume</name>
    <dbReference type="NCBI Taxonomy" id="102107"/>
    <lineage>
        <taxon>Eukaryota</taxon>
        <taxon>Viridiplantae</taxon>
        <taxon>Streptophyta</taxon>
        <taxon>Embryophyta</taxon>
        <taxon>Tracheophyta</taxon>
        <taxon>Spermatophyta</taxon>
        <taxon>Magnoliopsida</taxon>
        <taxon>eudicotyledons</taxon>
        <taxon>Gunneridae</taxon>
        <taxon>Pentapetalae</taxon>
        <taxon>rosids</taxon>
        <taxon>fabids</taxon>
        <taxon>Rosales</taxon>
        <taxon>Rosaceae</taxon>
        <taxon>Amygdaloideae</taxon>
        <taxon>Amygdaleae</taxon>
        <taxon>Prunus</taxon>
    </lineage>
</organism>
<dbReference type="Pfam" id="PF03140">
    <property type="entry name" value="DUF247"/>
    <property type="match status" value="1"/>
</dbReference>
<evidence type="ECO:0000313" key="4">
    <source>
        <dbReference type="RefSeq" id="XP_008237120.1"/>
    </source>
</evidence>
<sequence length="476" mass="55017">MAQKDENVRQVTKRGGGQGSRGDQDQPAEIEVSITIHEEASTREERLNKLREEAPVQAEKVKPKIQKVPFMLRVRQDTKFDKYYEPIVAALGPFHHARKPQYEYAEKIKLKLAANFVKDSKQNDADLLKKVEDNINELRKCYDEEATKEYDDEFLAWMLFVDGCSTLEFIYKYDELENFQIKRDQVAFAEQDMFLLENQLPYQLLKLLMSTSQIHKELKESIDEFVGRNSPAAAPADQKRQNSEEEEEQRSQPGQDVEAEPTHLLELLRTTMLRSPNNKSEIKEGTQRSHSFRNVQELQASGIHFKPSEGNSLRSIYFGSYHRFHGILHLPQIKVDDSTRPKFMNLIAYEMCPDFHNDFGVTSYICFLDSLIDQPDDVKHLRKKLILQNFLGNDEEVALLFNEIGTDLVPNNNIYSSVKDKIEDHYDNWGNRVMAQFFHEHFSSPWTGIAFLAALVALGSSIVQTVYSVLGYHNNK</sequence>
<dbReference type="PANTHER" id="PTHR31170">
    <property type="entry name" value="BNAC04G53230D PROTEIN"/>
    <property type="match status" value="1"/>
</dbReference>
<dbReference type="InterPro" id="IPR004158">
    <property type="entry name" value="DUF247_pln"/>
</dbReference>
<feature type="transmembrane region" description="Helical" evidence="2">
    <location>
        <begin position="446"/>
        <end position="470"/>
    </location>
</feature>
<evidence type="ECO:0000313" key="3">
    <source>
        <dbReference type="Proteomes" id="UP000694861"/>
    </source>
</evidence>
<feature type="region of interest" description="Disordered" evidence="1">
    <location>
        <begin position="1"/>
        <end position="30"/>
    </location>
</feature>
<gene>
    <name evidence="4" type="primary">LOC103335864</name>
</gene>
<keyword evidence="2" id="KW-1133">Transmembrane helix</keyword>